<dbReference type="AlphaFoldDB" id="A0A1I1QYF7"/>
<dbReference type="OrthoDB" id="8453922at2"/>
<evidence type="ECO:0000313" key="1">
    <source>
        <dbReference type="EMBL" id="SFD24928.1"/>
    </source>
</evidence>
<protein>
    <submittedName>
        <fullName evidence="1">Uncharacterized protein</fullName>
    </submittedName>
</protein>
<dbReference type="STRING" id="517719.SAMN05421762_3760"/>
<name>A0A1I1QYF7_9RHOB</name>
<dbReference type="EMBL" id="FOLX01000006">
    <property type="protein sequence ID" value="SFD24928.1"/>
    <property type="molecule type" value="Genomic_DNA"/>
</dbReference>
<reference evidence="1 2" key="1">
    <citation type="submission" date="2016-10" db="EMBL/GenBank/DDBJ databases">
        <authorList>
            <person name="de Groot N.N."/>
        </authorList>
    </citation>
    <scope>NUCLEOTIDE SEQUENCE [LARGE SCALE GENOMIC DNA]</scope>
    <source>
        <strain evidence="1 2">DSM 29619</strain>
    </source>
</reference>
<dbReference type="RefSeq" id="WP_093455004.1">
    <property type="nucleotide sequence ID" value="NZ_FNZG01000008.1"/>
</dbReference>
<sequence>MALYLKTSEPEKVMQAFKASVGDIDQPHDGARWLRPKDSEYITHADPEWAYKSWVLPSVRQGALLFNIIRPEDRYVSVKAYAAYHAELVGTLMDAGLAQPLDIKMSSRCADGDLNA</sequence>
<evidence type="ECO:0000313" key="2">
    <source>
        <dbReference type="Proteomes" id="UP000231644"/>
    </source>
</evidence>
<gene>
    <name evidence="1" type="ORF">SAMN05421762_3760</name>
</gene>
<keyword evidence="2" id="KW-1185">Reference proteome</keyword>
<dbReference type="Proteomes" id="UP000231644">
    <property type="component" value="Unassembled WGS sequence"/>
</dbReference>
<accession>A0A1I1QYF7</accession>
<proteinExistence type="predicted"/>
<organism evidence="1 2">
    <name type="scientific">Pseudooceanicola nitratireducens</name>
    <dbReference type="NCBI Taxonomy" id="517719"/>
    <lineage>
        <taxon>Bacteria</taxon>
        <taxon>Pseudomonadati</taxon>
        <taxon>Pseudomonadota</taxon>
        <taxon>Alphaproteobacteria</taxon>
        <taxon>Rhodobacterales</taxon>
        <taxon>Paracoccaceae</taxon>
        <taxon>Pseudooceanicola</taxon>
    </lineage>
</organism>